<evidence type="ECO:0000313" key="2">
    <source>
        <dbReference type="Proteomes" id="UP000182192"/>
    </source>
</evidence>
<sequence>MNRPTLCVQHKKAPMIIESSNKLASQFKRSQFCFELNALVIVKVYVIINELLCFCKSLYLHTVNAFGFEYRKEIFC</sequence>
<dbReference type="Proteomes" id="UP000182192">
    <property type="component" value="Unassembled WGS sequence"/>
</dbReference>
<proteinExistence type="predicted"/>
<accession>A0A1I1F9B5</accession>
<reference evidence="1 2" key="1">
    <citation type="submission" date="2016-10" db="EMBL/GenBank/DDBJ databases">
        <authorList>
            <person name="de Groot N.N."/>
        </authorList>
    </citation>
    <scope>NUCLEOTIDE SEQUENCE [LARGE SCALE GENOMIC DNA]</scope>
    <source>
        <strain evidence="1 2">AR67</strain>
    </source>
</reference>
<protein>
    <submittedName>
        <fullName evidence="1">Uncharacterized protein</fullName>
    </submittedName>
</protein>
<organism evidence="1 2">
    <name type="scientific">Ruminococcus albus</name>
    <dbReference type="NCBI Taxonomy" id="1264"/>
    <lineage>
        <taxon>Bacteria</taxon>
        <taxon>Bacillati</taxon>
        <taxon>Bacillota</taxon>
        <taxon>Clostridia</taxon>
        <taxon>Eubacteriales</taxon>
        <taxon>Oscillospiraceae</taxon>
        <taxon>Ruminococcus</taxon>
    </lineage>
</organism>
<dbReference type="EMBL" id="FOKQ01000005">
    <property type="protein sequence ID" value="SFB95884.1"/>
    <property type="molecule type" value="Genomic_DNA"/>
</dbReference>
<gene>
    <name evidence="1" type="ORF">SAMN02910406_00909</name>
</gene>
<dbReference type="AlphaFoldDB" id="A0A1I1F9B5"/>
<evidence type="ECO:0000313" key="1">
    <source>
        <dbReference type="EMBL" id="SFB95884.1"/>
    </source>
</evidence>
<name>A0A1I1F9B5_RUMAL</name>